<evidence type="ECO:0000256" key="1">
    <source>
        <dbReference type="SAM" id="MobiDB-lite"/>
    </source>
</evidence>
<feature type="signal peptide" evidence="2">
    <location>
        <begin position="1"/>
        <end position="27"/>
    </location>
</feature>
<name>A0A848F6X4_9BURK</name>
<dbReference type="RefSeq" id="WP_169159341.1">
    <property type="nucleotide sequence ID" value="NZ_JABBFW010000003.1"/>
</dbReference>
<feature type="compositionally biased region" description="Low complexity" evidence="1">
    <location>
        <begin position="600"/>
        <end position="610"/>
    </location>
</feature>
<feature type="compositionally biased region" description="Pro residues" evidence="1">
    <location>
        <begin position="507"/>
        <end position="538"/>
    </location>
</feature>
<evidence type="ECO:0008006" key="5">
    <source>
        <dbReference type="Google" id="ProtNLM"/>
    </source>
</evidence>
<dbReference type="EMBL" id="JABBFW010000003">
    <property type="protein sequence ID" value="NML14476.1"/>
    <property type="molecule type" value="Genomic_DNA"/>
</dbReference>
<keyword evidence="2" id="KW-0732">Signal</keyword>
<reference evidence="3 4" key="1">
    <citation type="submission" date="2020-04" db="EMBL/GenBank/DDBJ databases">
        <title>Azohydromonas sp. isolated from soil.</title>
        <authorList>
            <person name="Dahal R.H."/>
        </authorList>
    </citation>
    <scope>NUCLEOTIDE SEQUENCE [LARGE SCALE GENOMIC DNA]</scope>
    <source>
        <strain evidence="3 4">G-1-1-14</strain>
    </source>
</reference>
<dbReference type="PANTHER" id="PTHR38731">
    <property type="entry name" value="LIPL45-RELATED LIPOPROTEIN-RELATED"/>
    <property type="match status" value="1"/>
</dbReference>
<feature type="compositionally biased region" description="Gly residues" evidence="1">
    <location>
        <begin position="874"/>
        <end position="917"/>
    </location>
</feature>
<dbReference type="PANTHER" id="PTHR38731:SF3">
    <property type="entry name" value="BLL6125 PROTEIN"/>
    <property type="match status" value="1"/>
</dbReference>
<evidence type="ECO:0000313" key="4">
    <source>
        <dbReference type="Proteomes" id="UP000574067"/>
    </source>
</evidence>
<dbReference type="AlphaFoldDB" id="A0A848F6X4"/>
<dbReference type="InterPro" id="IPR046535">
    <property type="entry name" value="DUF6600"/>
</dbReference>
<dbReference type="Proteomes" id="UP000574067">
    <property type="component" value="Unassembled WGS sequence"/>
</dbReference>
<keyword evidence="4" id="KW-1185">Reference proteome</keyword>
<comment type="caution">
    <text evidence="3">The sequence shown here is derived from an EMBL/GenBank/DDBJ whole genome shotgun (WGS) entry which is preliminary data.</text>
</comment>
<feature type="compositionally biased region" description="Pro residues" evidence="1">
    <location>
        <begin position="825"/>
        <end position="838"/>
    </location>
</feature>
<organism evidence="3 4">
    <name type="scientific">Azohydromonas caseinilytica</name>
    <dbReference type="NCBI Taxonomy" id="2728836"/>
    <lineage>
        <taxon>Bacteria</taxon>
        <taxon>Pseudomonadati</taxon>
        <taxon>Pseudomonadota</taxon>
        <taxon>Betaproteobacteria</taxon>
        <taxon>Burkholderiales</taxon>
        <taxon>Sphaerotilaceae</taxon>
        <taxon>Azohydromonas</taxon>
    </lineage>
</organism>
<feature type="region of interest" description="Disordered" evidence="1">
    <location>
        <begin position="416"/>
        <end position="917"/>
    </location>
</feature>
<evidence type="ECO:0000313" key="3">
    <source>
        <dbReference type="EMBL" id="NML14476.1"/>
    </source>
</evidence>
<proteinExistence type="predicted"/>
<evidence type="ECO:0000256" key="2">
    <source>
        <dbReference type="SAM" id="SignalP"/>
    </source>
</evidence>
<protein>
    <recommendedName>
        <fullName evidence="5">FecR family protein</fullName>
    </recommendedName>
</protein>
<accession>A0A848F6X4</accession>
<dbReference type="Pfam" id="PF20245">
    <property type="entry name" value="DUF6600"/>
    <property type="match status" value="1"/>
</dbReference>
<gene>
    <name evidence="3" type="ORF">HHL10_05740</name>
</gene>
<sequence length="917" mass="96109">MRFLDFQRGLRLLLAAAVLLAGGAAWADPPGRVGRLAQATGTVWIYDQEQAEWTAVSVNRPVTGGDRLATDRGARADVQIGSASLRLDGATELVVDRLDDERVSLRLEQGGAALRLRTAESVDDFELLAGDARFQLMRTGHYRVDVRDNVTTAQVWSGEMRFQATDSALTLQPGTRYSFWRQDDRTHYDMATTSGEDDFGMWVLAQDRQQDQALSTRYVSPEMTGALDLDRNGRWDQHPEYGAVWFPTVVIANWAPYRYGHWAWVSPWGWSWVDDAPWGFAPFHYGRWTSWRGRWCWVPGRYVARPVYAPALVGWIGGSHFNVGVVAGRRPPPPLIGWVPLAPRDPFVPRFNATPRYIRNVNAGHAPWQPPPGAPPAWTNRNIPGAVTVVPTDTLQRRVRVADRLVPRVEPRWNVALPTQQPVLPRPDRPERPERPDPPNPHGHGPAGPGGLVPPPPSGGRPSLPQTIPPGTGAAMPQPGGARPLPDQPGRGRPPQPGAVTPQPGGLTPPGPDPTPDQPGRGRPPQPPGVVTPPPGGLPPGAVTLPGGARPPQPGTVAPTPDGRPRPPGSAGPEPGVGRPPQPGTVTTLPGGAVPPPPGVVTTRPGAVGAVPPPPGTVTTRPGAVAPQPPGRGGIEPGGLNPPPRMPDRPAPGAVRPVPDGQGGTGHDRPPSQRTPGGLPGGDNARPAMPTIPGERIPPAPPLQRGPGDRAGDSVPGAPPRTGRDQIPPAQRVPGGAQGWDNARPAMPTIPGDRVPPSPPLQRAPGYQAGDAPGAPPRIDRDQIPPAQRVPGGPPVGDHARPAMPTISGDRVPPEPPRVRQQAPVVPPAVAAPPPVQPRPSIQPVQPVMPPAIQAPMQPRAPVHVAPPPAMPPGGAGPVVGGRPGPGAGGEGRPGGGPGGGEGGGGGRFGGGPRERQ</sequence>
<feature type="compositionally biased region" description="Basic and acidic residues" evidence="1">
    <location>
        <begin position="426"/>
        <end position="437"/>
    </location>
</feature>
<feature type="chain" id="PRO_5032860264" description="FecR family protein" evidence="2">
    <location>
        <begin position="28"/>
        <end position="917"/>
    </location>
</feature>